<evidence type="ECO:0000313" key="10">
    <source>
        <dbReference type="EMBL" id="MXQ89350.1"/>
    </source>
</evidence>
<dbReference type="GO" id="GO:0016929">
    <property type="term" value="F:deSUMOylase activity"/>
    <property type="evidence" value="ECO:0007669"/>
    <property type="project" value="TreeGrafter"/>
</dbReference>
<dbReference type="Gene3D" id="3.40.395.10">
    <property type="entry name" value="Adenoviral Proteinase, Chain A"/>
    <property type="match status" value="1"/>
</dbReference>
<gene>
    <name evidence="10" type="ORF">E5288_WYG000926</name>
</gene>
<reference evidence="10" key="1">
    <citation type="submission" date="2019-10" db="EMBL/GenBank/DDBJ databases">
        <title>The sequence and de novo assembly of the wild yak genome.</title>
        <authorList>
            <person name="Liu Y."/>
        </authorList>
    </citation>
    <scope>NUCLEOTIDE SEQUENCE [LARGE SCALE GENOMIC DNA]</scope>
    <source>
        <strain evidence="10">WY2019</strain>
    </source>
</reference>
<sequence length="519" mass="58842">MRAFRMLLYSKSTSLTFHWKLWGRHRGRRRNLAHPKNHLSPREGAVTPQVPSPCCRFDSPRGPPPPRLSLLGALMAEDGVRGSPPVPSGAPMEEDGLRWTPKSPLGPDSGLLSCTLPNGFGGPLGPEGERSLAPPDASILISNVCSIGDHVAQELFQGSDVGTAEEAERPGEKAGQHSPLREEHVTCVQSILDEFLQTYGSLIPLSTDEVVEKLEDIFQQEFSAPSRKGLVLQLIQSYQRMPGNAMVRGFRVTYKRHVLTMDDLGTLYGQNWLNDQVMNMYGDLVMDTVPEKVHFFNSFFYDKLRTKGYDGVKRWTKNVDIFNKELLLIPIHLEVHWSLISVDVRRRTITYFDSQRTLNRRCPKHIAKYLQAEAVKKDRLDFHQGWKGYFKMNVARQNNDSDCGAFVLQYCKHLALSQPFSFTQQDMPKLRRQIYKELCHCKLTVEYLLISDVQGVAMENPLFPAVCKGPRNPPSRWDMVLDSIISAHSGLGSDLSLVQERTKLNVGPGETWSRDRRKW</sequence>
<feature type="region of interest" description="Disordered" evidence="8">
    <location>
        <begin position="32"/>
        <end position="68"/>
    </location>
</feature>
<evidence type="ECO:0000256" key="4">
    <source>
        <dbReference type="ARBA" id="ARBA00022786"/>
    </source>
</evidence>
<dbReference type="GO" id="GO:0006508">
    <property type="term" value="P:proteolysis"/>
    <property type="evidence" value="ECO:0007669"/>
    <property type="project" value="UniProtKB-KW"/>
</dbReference>
<evidence type="ECO:0000256" key="5">
    <source>
        <dbReference type="ARBA" id="ARBA00022801"/>
    </source>
</evidence>
<dbReference type="Proteomes" id="UP000322234">
    <property type="component" value="Unassembled WGS sequence"/>
</dbReference>
<accession>A0A6B0RH21</accession>
<feature type="region of interest" description="Disordered" evidence="8">
    <location>
        <begin position="161"/>
        <end position="180"/>
    </location>
</feature>
<keyword evidence="11" id="KW-1185">Reference proteome</keyword>
<feature type="compositionally biased region" description="Basic and acidic residues" evidence="8">
    <location>
        <begin position="166"/>
        <end position="180"/>
    </location>
</feature>
<keyword evidence="6" id="KW-0788">Thiol protease</keyword>
<dbReference type="InterPro" id="IPR003653">
    <property type="entry name" value="Peptidase_C48_C"/>
</dbReference>
<keyword evidence="4" id="KW-0833">Ubl conjugation pathway</keyword>
<evidence type="ECO:0000256" key="3">
    <source>
        <dbReference type="ARBA" id="ARBA00022670"/>
    </source>
</evidence>
<protein>
    <recommendedName>
        <fullName evidence="9">Ubiquitin-like protease family profile domain-containing protein</fullName>
    </recommendedName>
</protein>
<dbReference type="InterPro" id="IPR038765">
    <property type="entry name" value="Papain-like_cys_pep_sf"/>
</dbReference>
<dbReference type="Pfam" id="PF19722">
    <property type="entry name" value="SENP3_5_N"/>
    <property type="match status" value="1"/>
</dbReference>
<evidence type="ECO:0000256" key="6">
    <source>
        <dbReference type="ARBA" id="ARBA00022807"/>
    </source>
</evidence>
<dbReference type="InterPro" id="IPR045577">
    <property type="entry name" value="SENP3_5_cons_dom"/>
</dbReference>
<dbReference type="SUPFAM" id="SSF54001">
    <property type="entry name" value="Cysteine proteinases"/>
    <property type="match status" value="1"/>
</dbReference>
<comment type="caution">
    <text evidence="10">The sequence shown here is derived from an EMBL/GenBank/DDBJ whole genome shotgun (WGS) entry which is preliminary data.</text>
</comment>
<organism evidence="10 11">
    <name type="scientific">Bos mutus</name>
    <name type="common">wild yak</name>
    <dbReference type="NCBI Taxonomy" id="72004"/>
    <lineage>
        <taxon>Eukaryota</taxon>
        <taxon>Metazoa</taxon>
        <taxon>Chordata</taxon>
        <taxon>Craniata</taxon>
        <taxon>Vertebrata</taxon>
        <taxon>Euteleostomi</taxon>
        <taxon>Mammalia</taxon>
        <taxon>Eutheria</taxon>
        <taxon>Laurasiatheria</taxon>
        <taxon>Artiodactyla</taxon>
        <taxon>Ruminantia</taxon>
        <taxon>Pecora</taxon>
        <taxon>Bovidae</taxon>
        <taxon>Bovinae</taxon>
        <taxon>Bos</taxon>
    </lineage>
</organism>
<evidence type="ECO:0000256" key="1">
    <source>
        <dbReference type="ARBA" id="ARBA00004604"/>
    </source>
</evidence>
<comment type="similarity">
    <text evidence="2">Belongs to the peptidase C48 family.</text>
</comment>
<evidence type="ECO:0000256" key="2">
    <source>
        <dbReference type="ARBA" id="ARBA00005234"/>
    </source>
</evidence>
<dbReference type="PROSITE" id="PS50600">
    <property type="entry name" value="ULP_PROTEASE"/>
    <property type="match status" value="1"/>
</dbReference>
<dbReference type="GO" id="GO:0016926">
    <property type="term" value="P:protein desumoylation"/>
    <property type="evidence" value="ECO:0007669"/>
    <property type="project" value="TreeGrafter"/>
</dbReference>
<dbReference type="PANTHER" id="PTHR12606">
    <property type="entry name" value="SENTRIN/SUMO-SPECIFIC PROTEASE"/>
    <property type="match status" value="1"/>
</dbReference>
<dbReference type="FunFam" id="3.40.395.10:FF:000002">
    <property type="entry name" value="Putative sentrin-specific protease 5"/>
    <property type="match status" value="1"/>
</dbReference>
<dbReference type="AlphaFoldDB" id="A0A6B0RH21"/>
<evidence type="ECO:0000259" key="9">
    <source>
        <dbReference type="PROSITE" id="PS50600"/>
    </source>
</evidence>
<feature type="domain" description="Ubiquitin-like protease family profile" evidence="9">
    <location>
        <begin position="257"/>
        <end position="414"/>
    </location>
</feature>
<evidence type="ECO:0000313" key="11">
    <source>
        <dbReference type="Proteomes" id="UP000322234"/>
    </source>
</evidence>
<dbReference type="Pfam" id="PF02902">
    <property type="entry name" value="Peptidase_C48"/>
    <property type="match status" value="1"/>
</dbReference>
<keyword evidence="3" id="KW-0645">Protease</keyword>
<proteinExistence type="inferred from homology"/>
<keyword evidence="5" id="KW-0378">Hydrolase</keyword>
<comment type="subcellular location">
    <subcellularLocation>
        <location evidence="1">Nucleus</location>
        <location evidence="1">Nucleolus</location>
    </subcellularLocation>
</comment>
<keyword evidence="7" id="KW-0539">Nucleus</keyword>
<evidence type="ECO:0000256" key="8">
    <source>
        <dbReference type="SAM" id="MobiDB-lite"/>
    </source>
</evidence>
<name>A0A6B0RH21_9CETA</name>
<dbReference type="EMBL" id="VBQZ03000055">
    <property type="protein sequence ID" value="MXQ89350.1"/>
    <property type="molecule type" value="Genomic_DNA"/>
</dbReference>
<evidence type="ECO:0000256" key="7">
    <source>
        <dbReference type="ARBA" id="ARBA00023242"/>
    </source>
</evidence>
<dbReference type="PANTHER" id="PTHR12606:SF16">
    <property type="entry name" value="SENTRIN-SPECIFIC PROTEASE 3"/>
    <property type="match status" value="1"/>
</dbReference>
<dbReference type="GO" id="GO:0005730">
    <property type="term" value="C:nucleolus"/>
    <property type="evidence" value="ECO:0007669"/>
    <property type="project" value="UniProtKB-SubCell"/>
</dbReference>